<dbReference type="AlphaFoldDB" id="A0A7X6DI46"/>
<evidence type="ECO:0000313" key="7">
    <source>
        <dbReference type="EMBL" id="NKE67588.1"/>
    </source>
</evidence>
<dbReference type="CDD" id="cd02968">
    <property type="entry name" value="SCO"/>
    <property type="match status" value="1"/>
</dbReference>
<gene>
    <name evidence="7" type="ORF">RAMLITH_17330</name>
</gene>
<dbReference type="SUPFAM" id="SSF52833">
    <property type="entry name" value="Thioredoxin-like"/>
    <property type="match status" value="1"/>
</dbReference>
<accession>A0A7X6DI46</accession>
<evidence type="ECO:0000256" key="2">
    <source>
        <dbReference type="ARBA" id="ARBA00023008"/>
    </source>
</evidence>
<sequence length="247" mass="26737">MTQKPDGSGSCAPAESPRWPGGGTDRPARSGALRRGTGKVNRQRHIAVVRRAGALGAVALALAGCGQRSEAPAAPFHSVDISAVEWGRDFDLTDHKGQPRSLTDFRGKVVMMFFGFTNCPDICPTTMADMAQVIRKLGEEGERVQGLLVTVDPSRDTPEVLGRYVTAFHPAFLGLRGDAAAMKALAAEFKAFYAARQPEAGHAHDDYMVDHTRAIYVFDRRGKLRLLMTSGRTVDQMAADLALLLKE</sequence>
<evidence type="ECO:0000256" key="4">
    <source>
        <dbReference type="PIRSR" id="PIRSR603782-2"/>
    </source>
</evidence>
<keyword evidence="3" id="KW-0479">Metal-binding</keyword>
<dbReference type="FunFam" id="3.40.30.10:FF:000013">
    <property type="entry name" value="Blast:Protein SCO1 homolog, mitochondrial"/>
    <property type="match status" value="1"/>
</dbReference>
<keyword evidence="8" id="KW-1185">Reference proteome</keyword>
<organism evidence="7 8">
    <name type="scientific">Ramlibacter lithotrophicus</name>
    <dbReference type="NCBI Taxonomy" id="2606681"/>
    <lineage>
        <taxon>Bacteria</taxon>
        <taxon>Pseudomonadati</taxon>
        <taxon>Pseudomonadota</taxon>
        <taxon>Betaproteobacteria</taxon>
        <taxon>Burkholderiales</taxon>
        <taxon>Comamonadaceae</taxon>
        <taxon>Ramlibacter</taxon>
    </lineage>
</organism>
<feature type="region of interest" description="Disordered" evidence="5">
    <location>
        <begin position="1"/>
        <end position="40"/>
    </location>
</feature>
<dbReference type="InterPro" id="IPR036249">
    <property type="entry name" value="Thioredoxin-like_sf"/>
</dbReference>
<evidence type="ECO:0000256" key="1">
    <source>
        <dbReference type="ARBA" id="ARBA00010996"/>
    </source>
</evidence>
<evidence type="ECO:0000256" key="5">
    <source>
        <dbReference type="SAM" id="MobiDB-lite"/>
    </source>
</evidence>
<dbReference type="Pfam" id="PF02630">
    <property type="entry name" value="SCO1-SenC"/>
    <property type="match status" value="1"/>
</dbReference>
<feature type="binding site" evidence="3">
    <location>
        <position position="119"/>
    </location>
    <ligand>
        <name>Cu cation</name>
        <dbReference type="ChEBI" id="CHEBI:23378"/>
    </ligand>
</feature>
<dbReference type="Proteomes" id="UP000521868">
    <property type="component" value="Unassembled WGS sequence"/>
</dbReference>
<dbReference type="InterPro" id="IPR013766">
    <property type="entry name" value="Thioredoxin_domain"/>
</dbReference>
<evidence type="ECO:0000313" key="8">
    <source>
        <dbReference type="Proteomes" id="UP000521868"/>
    </source>
</evidence>
<dbReference type="PANTHER" id="PTHR12151">
    <property type="entry name" value="ELECTRON TRANSPORT PROTIN SCO1/SENC FAMILY MEMBER"/>
    <property type="match status" value="1"/>
</dbReference>
<name>A0A7X6DI46_9BURK</name>
<keyword evidence="4" id="KW-1015">Disulfide bond</keyword>
<evidence type="ECO:0000259" key="6">
    <source>
        <dbReference type="PROSITE" id="PS51352"/>
    </source>
</evidence>
<reference evidence="7 8" key="1">
    <citation type="journal article" date="2020" name="Nature">
        <title>Bacterial chemolithoautotrophy via manganese oxidation.</title>
        <authorList>
            <person name="Yu H."/>
            <person name="Leadbetter J.R."/>
        </authorList>
    </citation>
    <scope>NUCLEOTIDE SEQUENCE [LARGE SCALE GENOMIC DNA]</scope>
    <source>
        <strain evidence="7 8">RBP-1</strain>
    </source>
</reference>
<dbReference type="InterPro" id="IPR003782">
    <property type="entry name" value="SCO1/SenC"/>
</dbReference>
<keyword evidence="2 3" id="KW-0186">Copper</keyword>
<comment type="similarity">
    <text evidence="1">Belongs to the SCO1/2 family.</text>
</comment>
<dbReference type="PROSITE" id="PS51352">
    <property type="entry name" value="THIOREDOXIN_2"/>
    <property type="match status" value="1"/>
</dbReference>
<feature type="binding site" evidence="3">
    <location>
        <position position="211"/>
    </location>
    <ligand>
        <name>Cu cation</name>
        <dbReference type="ChEBI" id="CHEBI:23378"/>
    </ligand>
</feature>
<dbReference type="EMBL" id="VTOX01000006">
    <property type="protein sequence ID" value="NKE67588.1"/>
    <property type="molecule type" value="Genomic_DNA"/>
</dbReference>
<feature type="binding site" evidence="3">
    <location>
        <position position="123"/>
    </location>
    <ligand>
        <name>Cu cation</name>
        <dbReference type="ChEBI" id="CHEBI:23378"/>
    </ligand>
</feature>
<comment type="caution">
    <text evidence="7">The sequence shown here is derived from an EMBL/GenBank/DDBJ whole genome shotgun (WGS) entry which is preliminary data.</text>
</comment>
<feature type="domain" description="Thioredoxin" evidence="6">
    <location>
        <begin position="81"/>
        <end position="246"/>
    </location>
</feature>
<protein>
    <submittedName>
        <fullName evidence="7">SCO family protein</fullName>
    </submittedName>
</protein>
<dbReference type="PANTHER" id="PTHR12151:SF25">
    <property type="entry name" value="LINALOOL DEHYDRATASE_ISOMERASE DOMAIN-CONTAINING PROTEIN"/>
    <property type="match status" value="1"/>
</dbReference>
<proteinExistence type="inferred from homology"/>
<dbReference type="Gene3D" id="3.40.30.10">
    <property type="entry name" value="Glutaredoxin"/>
    <property type="match status" value="1"/>
</dbReference>
<dbReference type="GO" id="GO:0046872">
    <property type="term" value="F:metal ion binding"/>
    <property type="evidence" value="ECO:0007669"/>
    <property type="project" value="UniProtKB-KW"/>
</dbReference>
<evidence type="ECO:0000256" key="3">
    <source>
        <dbReference type="PIRSR" id="PIRSR603782-1"/>
    </source>
</evidence>
<feature type="disulfide bond" description="Redox-active" evidence="4">
    <location>
        <begin position="119"/>
        <end position="123"/>
    </location>
</feature>